<dbReference type="NCBIfam" id="TIGR01736">
    <property type="entry name" value="FGAM_synth_II"/>
    <property type="match status" value="1"/>
</dbReference>
<feature type="domain" description="PurM-like C-terminal" evidence="10">
    <location>
        <begin position="195"/>
        <end position="348"/>
    </location>
</feature>
<dbReference type="PANTHER" id="PTHR43555:SF1">
    <property type="entry name" value="PHOSPHORIBOSYLFORMYLGLYCINAMIDINE SYNTHASE SUBUNIT PURL"/>
    <property type="match status" value="1"/>
</dbReference>
<dbReference type="PANTHER" id="PTHR43555">
    <property type="entry name" value="PHOSPHORIBOSYLFORMYLGLYCINAMIDINE SYNTHASE SUBUNIT PURL"/>
    <property type="match status" value="1"/>
</dbReference>
<dbReference type="HAMAP" id="MF_00420">
    <property type="entry name" value="PurL_2"/>
    <property type="match status" value="1"/>
</dbReference>
<keyword evidence="5 8" id="KW-0658">Purine biosynthesis</keyword>
<evidence type="ECO:0000256" key="5">
    <source>
        <dbReference type="ARBA" id="ARBA00022755"/>
    </source>
</evidence>
<dbReference type="SUPFAM" id="SSF56042">
    <property type="entry name" value="PurM C-terminal domain-like"/>
    <property type="match status" value="2"/>
</dbReference>
<dbReference type="Proteomes" id="UP001056539">
    <property type="component" value="Chromosome"/>
</dbReference>
<dbReference type="KEGG" id="taqu:KDW03_10890"/>
<reference evidence="12" key="2">
    <citation type="submission" date="2022-06" db="EMBL/GenBank/DDBJ databases">
        <title>Thermospira aquatica gen. nov., sp. nov.</title>
        <authorList>
            <person name="Ben Ali Gam Z."/>
            <person name="Labat M."/>
        </authorList>
    </citation>
    <scope>NUCLEOTIDE SEQUENCE</scope>
    <source>
        <strain evidence="12">F1F22</strain>
    </source>
</reference>
<comment type="subunit">
    <text evidence="8">Monomer. Part of the FGAM synthase complex composed of 1 PurL, 1 PurQ and 2 PurS subunits.</text>
</comment>
<feature type="binding site" evidence="8">
    <location>
        <begin position="305"/>
        <end position="307"/>
    </location>
    <ligand>
        <name>substrate</name>
    </ligand>
</feature>
<comment type="function">
    <text evidence="8">Part of the phosphoribosylformylglycinamidine synthase complex involved in the purines biosynthetic pathway. Catalyzes the ATP-dependent conversion of formylglycinamide ribonucleotide (FGAR) and glutamine to yield formylglycinamidine ribonucleotide (FGAM) and glutamate. The FGAM synthase complex is composed of three subunits. PurQ produces an ammonia molecule by converting glutamine to glutamate. PurL transfers the ammonia molecule to FGAR to form FGAM in an ATP-dependent manner. PurS interacts with PurQ and PurL and is thought to assist in the transfer of the ammonia molecule from PurQ to PurL.</text>
</comment>
<feature type="binding site" evidence="8">
    <location>
        <position position="528"/>
    </location>
    <ligand>
        <name>substrate</name>
    </ligand>
</feature>
<feature type="binding site" evidence="8">
    <location>
        <position position="109"/>
    </location>
    <ligand>
        <name>substrate</name>
    </ligand>
</feature>
<evidence type="ECO:0000256" key="7">
    <source>
        <dbReference type="ARBA" id="ARBA00022842"/>
    </source>
</evidence>
<keyword evidence="3 8" id="KW-0479">Metal-binding</keyword>
<keyword evidence="13" id="KW-1185">Reference proteome</keyword>
<evidence type="ECO:0000259" key="10">
    <source>
        <dbReference type="Pfam" id="PF02769"/>
    </source>
</evidence>
<feature type="domain" description="PurM-like C-terminal" evidence="10">
    <location>
        <begin position="564"/>
        <end position="699"/>
    </location>
</feature>
<name>A0AAX3BCP7_9SPIR</name>
<comment type="catalytic activity">
    <reaction evidence="8">
        <text>N(2)-formyl-N(1)-(5-phospho-beta-D-ribosyl)glycinamide + L-glutamine + ATP + H2O = 2-formamido-N(1)-(5-O-phospho-beta-D-ribosyl)acetamidine + L-glutamate + ADP + phosphate + H(+)</text>
        <dbReference type="Rhea" id="RHEA:17129"/>
        <dbReference type="ChEBI" id="CHEBI:15377"/>
        <dbReference type="ChEBI" id="CHEBI:15378"/>
        <dbReference type="ChEBI" id="CHEBI:29985"/>
        <dbReference type="ChEBI" id="CHEBI:30616"/>
        <dbReference type="ChEBI" id="CHEBI:43474"/>
        <dbReference type="ChEBI" id="CHEBI:58359"/>
        <dbReference type="ChEBI" id="CHEBI:147286"/>
        <dbReference type="ChEBI" id="CHEBI:147287"/>
        <dbReference type="ChEBI" id="CHEBI:456216"/>
        <dbReference type="EC" id="6.3.5.3"/>
    </reaction>
</comment>
<dbReference type="EC" id="6.3.5.3" evidence="8"/>
<evidence type="ECO:0000256" key="1">
    <source>
        <dbReference type="ARBA" id="ARBA00022490"/>
    </source>
</evidence>
<dbReference type="SUPFAM" id="SSF55326">
    <property type="entry name" value="PurM N-terminal domain-like"/>
    <property type="match status" value="2"/>
</dbReference>
<dbReference type="AlphaFoldDB" id="A0AAX3BCP7"/>
<dbReference type="InterPro" id="IPR036676">
    <property type="entry name" value="PurM-like_C_sf"/>
</dbReference>
<keyword evidence="4 8" id="KW-0547">Nucleotide-binding</keyword>
<feature type="binding site" evidence="8">
    <location>
        <position position="488"/>
    </location>
    <ligand>
        <name>ATP</name>
        <dbReference type="ChEBI" id="CHEBI:30616"/>
    </ligand>
</feature>
<evidence type="ECO:0000256" key="8">
    <source>
        <dbReference type="HAMAP-Rule" id="MF_00420"/>
    </source>
</evidence>
<comment type="caution">
    <text evidence="8">Lacks conserved residue(s) required for the propagation of feature annotation.</text>
</comment>
<keyword evidence="1 8" id="KW-0963">Cytoplasm</keyword>
<evidence type="ECO:0000313" key="13">
    <source>
        <dbReference type="Proteomes" id="UP001056539"/>
    </source>
</evidence>
<dbReference type="InterPro" id="IPR041609">
    <property type="entry name" value="PurL_linker"/>
</dbReference>
<dbReference type="CDD" id="cd02203">
    <property type="entry name" value="PurL_repeat1"/>
    <property type="match status" value="1"/>
</dbReference>
<keyword evidence="7 8" id="KW-0460">Magnesium</keyword>
<feature type="active site" description="Proton acceptor" evidence="8">
    <location>
        <position position="88"/>
    </location>
</feature>
<dbReference type="Pfam" id="PF02769">
    <property type="entry name" value="AIRS_C"/>
    <property type="match status" value="2"/>
</dbReference>
<feature type="binding site" evidence="8">
    <location>
        <position position="84"/>
    </location>
    <ligand>
        <name>ATP</name>
        <dbReference type="ChEBI" id="CHEBI:30616"/>
    </ligand>
</feature>
<evidence type="ECO:0000256" key="6">
    <source>
        <dbReference type="ARBA" id="ARBA00022840"/>
    </source>
</evidence>
<feature type="binding site" evidence="8">
    <location>
        <position position="46"/>
    </location>
    <ligand>
        <name>ATP</name>
        <dbReference type="ChEBI" id="CHEBI:30616"/>
    </ligand>
</feature>
<evidence type="ECO:0000259" key="9">
    <source>
        <dbReference type="Pfam" id="PF00586"/>
    </source>
</evidence>
<dbReference type="EMBL" id="CP073355">
    <property type="protein sequence ID" value="URA09970.1"/>
    <property type="molecule type" value="Genomic_DNA"/>
</dbReference>
<dbReference type="Gene3D" id="3.90.650.10">
    <property type="entry name" value="PurM-like C-terminal domain"/>
    <property type="match status" value="2"/>
</dbReference>
<dbReference type="FunFam" id="3.30.1330.10:FF:000004">
    <property type="entry name" value="Phosphoribosylformylglycinamidine synthase subunit PurL"/>
    <property type="match status" value="1"/>
</dbReference>
<keyword evidence="6 8" id="KW-0067">ATP-binding</keyword>
<gene>
    <name evidence="8 12" type="primary">purL</name>
    <name evidence="12" type="ORF">KDW03_10890</name>
</gene>
<feature type="binding site" evidence="8">
    <location>
        <position position="110"/>
    </location>
    <ligand>
        <name>Mg(2+)</name>
        <dbReference type="ChEBI" id="CHEBI:18420"/>
        <label>2</label>
    </ligand>
</feature>
<evidence type="ECO:0000259" key="11">
    <source>
        <dbReference type="Pfam" id="PF18072"/>
    </source>
</evidence>
<keyword evidence="2 8" id="KW-0436">Ligase</keyword>
<feature type="binding site" evidence="8">
    <location>
        <position position="526"/>
    </location>
    <ligand>
        <name>Mg(2+)</name>
        <dbReference type="ChEBI" id="CHEBI:18420"/>
        <label>1</label>
    </ligand>
</feature>
<reference evidence="12" key="1">
    <citation type="submission" date="2021-04" db="EMBL/GenBank/DDBJ databases">
        <authorList>
            <person name="Postec A."/>
        </authorList>
    </citation>
    <scope>NUCLEOTIDE SEQUENCE</scope>
    <source>
        <strain evidence="12">F1F22</strain>
    </source>
</reference>
<dbReference type="InterPro" id="IPR016188">
    <property type="entry name" value="PurM-like_N"/>
</dbReference>
<evidence type="ECO:0000256" key="3">
    <source>
        <dbReference type="ARBA" id="ARBA00022723"/>
    </source>
</evidence>
<evidence type="ECO:0000256" key="4">
    <source>
        <dbReference type="ARBA" id="ARBA00022741"/>
    </source>
</evidence>
<feature type="domain" description="PurM-like N-terminal" evidence="9">
    <location>
        <begin position="68"/>
        <end position="182"/>
    </location>
</feature>
<dbReference type="GO" id="GO:0006189">
    <property type="term" value="P:'de novo' IMP biosynthetic process"/>
    <property type="evidence" value="ECO:0007669"/>
    <property type="project" value="UniProtKB-UniRule"/>
</dbReference>
<feature type="binding site" evidence="8">
    <location>
        <begin position="87"/>
        <end position="90"/>
    </location>
    <ligand>
        <name>substrate</name>
    </ligand>
</feature>
<evidence type="ECO:0000256" key="2">
    <source>
        <dbReference type="ARBA" id="ARBA00022598"/>
    </source>
</evidence>
<dbReference type="Gene3D" id="3.30.1330.10">
    <property type="entry name" value="PurM-like, N-terminal domain"/>
    <property type="match status" value="2"/>
</dbReference>
<dbReference type="PIRSF" id="PIRSF001587">
    <property type="entry name" value="FGAM_synthase_II"/>
    <property type="match status" value="1"/>
</dbReference>
<feature type="binding site" evidence="8">
    <location>
        <position position="86"/>
    </location>
    <ligand>
        <name>Mg(2+)</name>
        <dbReference type="ChEBI" id="CHEBI:18420"/>
        <label>1</label>
    </ligand>
</feature>
<feature type="domain" description="Phosphoribosylformylglycinamidine synthase linker" evidence="11">
    <location>
        <begin position="11"/>
        <end position="47"/>
    </location>
</feature>
<sequence length="727" mass="79632">MNREIAIKRSNLSPSELKLIEEYLGRSPTVEEIGMFGALWSEHCGYKNTKPLIKKLPTKGKHLLQGPGENAGVIRVGDYAVAFKIESHNHPSAVEPYQGAATGVGGILRDVFAMGARPVAVLDSLRFGKPDSPRTRYLVSGVIKGISDYGNRVGIPTVGGEVVFEDSYEGNPLVNVMCVGIAKPENIIKAIARGEGNLLFYYGSKTGRDGLGGATFASAELSSEGEDQRPSVQVGDAFTEKLILEATLELIEKKLIVGIQDMGAAGITSSSVEMAARGKSGIEIFIDKVPARAANMTAYEFLLSESQERMLACIEPEKLPEVEKIMQKWELDYAVIGKVTNTEHVVVYEKDKIVADIPIRYLVDDVPMYVREVIPPQYLEKAHEIPSFEIPRDFTAVLKNLLKDPSLASKRWVYKRYDHMVQTNLLAEPMEAGGALLRIKGTTIGLAMSTDGNGRYTYLDPYRGGMQAVAEATRNLSCMGAEPYGITNCLNFGNPEKSPVYYQIARAMEGMAKACETLEVPVTGGNASLYNETDGEAILPTLIVGAVGAIPDYRKAVFAPFQQIGHQIYLLGHPREGIGGSMFLKHLTGKIAGECPYLDIEEEKRLQLCIRKLIEKELIASAQDVSDGGLAFTLAECALLGNVGISIQVETEISPESFLFGEAQSRIVFSAAPEKSQDIKKVCQEYNLPLLLLGETTLERNIMIRYTTKEISLSVEEARNLYMTEYL</sequence>
<feature type="binding site" evidence="8">
    <location>
        <position position="525"/>
    </location>
    <ligand>
        <name>ATP</name>
        <dbReference type="ChEBI" id="CHEBI:30616"/>
    </ligand>
</feature>
<feature type="binding site" evidence="8">
    <location>
        <position position="233"/>
    </location>
    <ligand>
        <name>substrate</name>
    </ligand>
</feature>
<dbReference type="InterPro" id="IPR036921">
    <property type="entry name" value="PurM-like_N_sf"/>
</dbReference>
<comment type="pathway">
    <text evidence="8">Purine metabolism; IMP biosynthesis via de novo pathway; 5-amino-1-(5-phospho-D-ribosyl)imidazole from N(2)-formyl-N(1)-(5-phospho-D-ribosyl)glycinamide: step 1/2.</text>
</comment>
<dbReference type="GO" id="GO:0005737">
    <property type="term" value="C:cytoplasm"/>
    <property type="evidence" value="ECO:0007669"/>
    <property type="project" value="UniProtKB-SubCell"/>
</dbReference>
<feature type="domain" description="PurM-like N-terminal" evidence="9">
    <location>
        <begin position="435"/>
        <end position="549"/>
    </location>
</feature>
<comment type="similarity">
    <text evidence="8">Belongs to the FGAMS family.</text>
</comment>
<comment type="subcellular location">
    <subcellularLocation>
        <location evidence="8">Cytoplasm</location>
    </subcellularLocation>
</comment>
<dbReference type="CDD" id="cd02204">
    <property type="entry name" value="PurL_repeat2"/>
    <property type="match status" value="1"/>
</dbReference>
<evidence type="ECO:0000313" key="12">
    <source>
        <dbReference type="EMBL" id="URA09970.1"/>
    </source>
</evidence>
<dbReference type="GO" id="GO:0000287">
    <property type="term" value="F:magnesium ion binding"/>
    <property type="evidence" value="ECO:0007669"/>
    <property type="project" value="UniProtKB-UniRule"/>
</dbReference>
<feature type="active site" evidence="8">
    <location>
        <position position="43"/>
    </location>
</feature>
<protein>
    <recommendedName>
        <fullName evidence="8">Phosphoribosylformylglycinamidine synthase subunit PurL</fullName>
        <shortName evidence="8">FGAM synthase</shortName>
        <ecNumber evidence="8">6.3.5.3</ecNumber>
    </recommendedName>
    <alternativeName>
        <fullName evidence="8">Formylglycinamide ribonucleotide amidotransferase subunit II</fullName>
        <shortName evidence="8">FGAR amidotransferase II</shortName>
        <shortName evidence="8">FGAR-AT II</shortName>
    </alternativeName>
    <alternativeName>
        <fullName evidence="8">Glutamine amidotransferase PurL</fullName>
    </alternativeName>
    <alternativeName>
        <fullName evidence="8">Phosphoribosylformylglycinamidine synthase subunit II</fullName>
    </alternativeName>
</protein>
<proteinExistence type="inferred from homology"/>
<organism evidence="12 13">
    <name type="scientific">Thermospira aquatica</name>
    <dbReference type="NCBI Taxonomy" id="2828656"/>
    <lineage>
        <taxon>Bacteria</taxon>
        <taxon>Pseudomonadati</taxon>
        <taxon>Spirochaetota</taxon>
        <taxon>Spirochaetia</taxon>
        <taxon>Brevinematales</taxon>
        <taxon>Thermospiraceae</taxon>
        <taxon>Thermospira</taxon>
    </lineage>
</organism>
<dbReference type="RefSeq" id="WP_271435102.1">
    <property type="nucleotide sequence ID" value="NZ_CP073355.1"/>
</dbReference>
<dbReference type="GO" id="GO:0005524">
    <property type="term" value="F:ATP binding"/>
    <property type="evidence" value="ECO:0007669"/>
    <property type="project" value="UniProtKB-UniRule"/>
</dbReference>
<dbReference type="GO" id="GO:0004642">
    <property type="term" value="F:phosphoribosylformylglycinamidine synthase activity"/>
    <property type="evidence" value="ECO:0007669"/>
    <property type="project" value="UniProtKB-UniRule"/>
</dbReference>
<dbReference type="NCBIfam" id="NF002290">
    <property type="entry name" value="PRK01213.1"/>
    <property type="match status" value="1"/>
</dbReference>
<dbReference type="InterPro" id="IPR010918">
    <property type="entry name" value="PurM-like_C_dom"/>
</dbReference>
<accession>A0AAX3BCP7</accession>
<dbReference type="Pfam" id="PF00586">
    <property type="entry name" value="AIRS"/>
    <property type="match status" value="2"/>
</dbReference>
<feature type="binding site" evidence="8">
    <location>
        <position position="261"/>
    </location>
    <ligand>
        <name>Mg(2+)</name>
        <dbReference type="ChEBI" id="CHEBI:18420"/>
        <label>2</label>
    </ligand>
</feature>
<dbReference type="InterPro" id="IPR010074">
    <property type="entry name" value="PRibForGlyAmidine_synth_PurL"/>
</dbReference>
<dbReference type="Pfam" id="PF18072">
    <property type="entry name" value="FGAR-AT_linker"/>
    <property type="match status" value="1"/>
</dbReference>